<dbReference type="GO" id="GO:0016042">
    <property type="term" value="P:lipid catabolic process"/>
    <property type="evidence" value="ECO:0007669"/>
    <property type="project" value="InterPro"/>
</dbReference>
<dbReference type="InterPro" id="IPR029058">
    <property type="entry name" value="AB_hydrolase_fold"/>
</dbReference>
<comment type="caution">
    <text evidence="1">The sequence shown here is derived from an EMBL/GenBank/DDBJ whole genome shotgun (WGS) entry which is preliminary data.</text>
</comment>
<dbReference type="SUPFAM" id="SSF53474">
    <property type="entry name" value="alpha/beta-Hydrolases"/>
    <property type="match status" value="1"/>
</dbReference>
<dbReference type="Pfam" id="PF03583">
    <property type="entry name" value="LIP"/>
    <property type="match status" value="1"/>
</dbReference>
<dbReference type="InterPro" id="IPR005152">
    <property type="entry name" value="Lipase_secreted"/>
</dbReference>
<dbReference type="EMBL" id="JACDUR010000002">
    <property type="protein sequence ID" value="MBA2890221.1"/>
    <property type="molecule type" value="Genomic_DNA"/>
</dbReference>
<dbReference type="Gene3D" id="3.40.50.1820">
    <property type="entry name" value="alpha/beta hydrolase"/>
    <property type="match status" value="1"/>
</dbReference>
<organism evidence="1 2">
    <name type="scientific">Nonomuraea soli</name>
    <dbReference type="NCBI Taxonomy" id="1032476"/>
    <lineage>
        <taxon>Bacteria</taxon>
        <taxon>Bacillati</taxon>
        <taxon>Actinomycetota</taxon>
        <taxon>Actinomycetes</taxon>
        <taxon>Streptosporangiales</taxon>
        <taxon>Streptosporangiaceae</taxon>
        <taxon>Nonomuraea</taxon>
    </lineage>
</organism>
<accession>A0A7W0CFM1</accession>
<dbReference type="PIRSF" id="PIRSF029171">
    <property type="entry name" value="Esterase_LipA"/>
    <property type="match status" value="1"/>
</dbReference>
<name>A0A7W0CFM1_9ACTN</name>
<dbReference type="RefSeq" id="WP_181609064.1">
    <property type="nucleotide sequence ID" value="NZ_BAABAM010000006.1"/>
</dbReference>
<dbReference type="PANTHER" id="PTHR34853">
    <property type="match status" value="1"/>
</dbReference>
<evidence type="ECO:0008006" key="3">
    <source>
        <dbReference type="Google" id="ProtNLM"/>
    </source>
</evidence>
<gene>
    <name evidence="1" type="ORF">HNR30_001562</name>
</gene>
<dbReference type="PANTHER" id="PTHR34853:SF1">
    <property type="entry name" value="LIPASE 5"/>
    <property type="match status" value="1"/>
</dbReference>
<dbReference type="Proteomes" id="UP000530928">
    <property type="component" value="Unassembled WGS sequence"/>
</dbReference>
<evidence type="ECO:0000313" key="2">
    <source>
        <dbReference type="Proteomes" id="UP000530928"/>
    </source>
</evidence>
<dbReference type="GO" id="GO:0004806">
    <property type="term" value="F:triacylglycerol lipase activity"/>
    <property type="evidence" value="ECO:0007669"/>
    <property type="project" value="InterPro"/>
</dbReference>
<keyword evidence="2" id="KW-1185">Reference proteome</keyword>
<sequence length="361" mass="38178">MLIPVPSTDPFYAPAGRLGRPGELLRTREVEIKSEEVSAAWQVVHVSTDSRGRPVAVSGTVLVPSAPWRGPGARPLLSYGVGVHGLGRDAAPSYLLRTGDEIEITMIEHALARGWAVAVTDGEGLGMPGPHTYGAGRSGGHAMLDIVRAAPGLDRDLAGPVLVWGYSEGGRYAAWAAELQPTYAPELDLRAVAAGGVPSDLRAVAKAIDGGPFSGLGLAVLVGLSHAHRDPALDAILTERGKAAAARAATLDVVRLIIEFPEPMDHHTVREEPWDEPVWRALLDREKNGRRAPRAPVHLYHVADDGLVPTALGRELYADYTALGARVSWADVVADDHLSGAFAGAPAAVAWLADHLSTEEK</sequence>
<proteinExistence type="predicted"/>
<dbReference type="Gene3D" id="1.10.260.130">
    <property type="match status" value="1"/>
</dbReference>
<protein>
    <recommendedName>
        <fullName evidence="3">Lipase</fullName>
    </recommendedName>
</protein>
<dbReference type="AlphaFoldDB" id="A0A7W0CFM1"/>
<reference evidence="1 2" key="1">
    <citation type="submission" date="2020-07" db="EMBL/GenBank/DDBJ databases">
        <title>Genomic Encyclopedia of Type Strains, Phase IV (KMG-IV): sequencing the most valuable type-strain genomes for metagenomic binning, comparative biology and taxonomic classification.</title>
        <authorList>
            <person name="Goeker M."/>
        </authorList>
    </citation>
    <scope>NUCLEOTIDE SEQUENCE [LARGE SCALE GENOMIC DNA]</scope>
    <source>
        <strain evidence="1 2">DSM 45533</strain>
    </source>
</reference>
<evidence type="ECO:0000313" key="1">
    <source>
        <dbReference type="EMBL" id="MBA2890221.1"/>
    </source>
</evidence>